<dbReference type="Pfam" id="PF01266">
    <property type="entry name" value="DAO"/>
    <property type="match status" value="1"/>
</dbReference>
<dbReference type="RefSeq" id="WP_145720232.1">
    <property type="nucleotide sequence ID" value="NZ_BSPF01000004.1"/>
</dbReference>
<dbReference type="InterPro" id="IPR006222">
    <property type="entry name" value="GCVT_N"/>
</dbReference>
<name>A0A562NLT0_9HYPH</name>
<reference evidence="7 8" key="1">
    <citation type="journal article" date="2015" name="Stand. Genomic Sci.">
        <title>Genomic Encyclopedia of Bacterial and Archaeal Type Strains, Phase III: the genomes of soil and plant-associated and newly described type strains.</title>
        <authorList>
            <person name="Whitman W.B."/>
            <person name="Woyke T."/>
            <person name="Klenk H.P."/>
            <person name="Zhou Y."/>
            <person name="Lilburn T.G."/>
            <person name="Beck B.J."/>
            <person name="De Vos P."/>
            <person name="Vandamme P."/>
            <person name="Eisen J.A."/>
            <person name="Garrity G."/>
            <person name="Hugenholtz P."/>
            <person name="Kyrpides N.C."/>
        </authorList>
    </citation>
    <scope>NUCLEOTIDE SEQUENCE [LARGE SCALE GENOMIC DNA]</scope>
    <source>
        <strain evidence="7 8">CGMCC 1.2546</strain>
    </source>
</reference>
<dbReference type="PANTHER" id="PTHR43757">
    <property type="entry name" value="AMINOMETHYLTRANSFERASE"/>
    <property type="match status" value="1"/>
</dbReference>
<dbReference type="GO" id="GO:0016491">
    <property type="term" value="F:oxidoreductase activity"/>
    <property type="evidence" value="ECO:0007669"/>
    <property type="project" value="UniProtKB-KW"/>
</dbReference>
<feature type="domain" description="GCVT N-terminal" evidence="4">
    <location>
        <begin position="424"/>
        <end position="699"/>
    </location>
</feature>
<gene>
    <name evidence="7" type="ORF">IQ26_04170</name>
</gene>
<dbReference type="InterPro" id="IPR032503">
    <property type="entry name" value="FAO_M"/>
</dbReference>
<keyword evidence="2" id="KW-0560">Oxidoreductase</keyword>
<feature type="domain" description="FAD dependent oxidoreductase central" evidence="6">
    <location>
        <begin position="367"/>
        <end position="422"/>
    </location>
</feature>
<evidence type="ECO:0000313" key="8">
    <source>
        <dbReference type="Proteomes" id="UP000317122"/>
    </source>
</evidence>
<dbReference type="InterPro" id="IPR027266">
    <property type="entry name" value="TrmE/GcvT-like"/>
</dbReference>
<evidence type="ECO:0000259" key="6">
    <source>
        <dbReference type="Pfam" id="PF16350"/>
    </source>
</evidence>
<sequence>MTVFPSQAEIVVIGGGVLGTSIAFHLAKAGAKDVILLEKNELTHGSTWHAAGMVGQLRSSRNLSRLLQTSVNIYEGLEAETGLASGWRRTGSLRLASTPERLLEAKRSNTIAKSVGLEAAIITPKEIADLFPIAETKDVLGALFVPGDGVADPTSLTLSFAAGARKHGVKIFQHVAVNGFERSGRRINAVRTTEGDVRCRIVVNAAGVWAREIGKLMQVNLACCGLVHQYLITQPIDGMDSNMPSMRDPDLSVYYKPESNGLVVGCWEPNTAAFDANPIPGAFGRELLPPAMDRFEPFIEAAIKRTPLLAELGIRDVITGPIPFSADGDFVMGPIPGLENTFVASGCVVGIAAGGGIGKVMAEWILEGQPSMDLWPVDARRFGDHHGAKSYLFPRAIEVYGDHYRLQPPGHETSSSRGFRRSPLYSLLKQKQAVYGAKFGWERPNWFASGVGEAVERPSFDRPNWFSPVADEHNAVRNAAGIFDLTSFAKYEIHGPDAFNVLQFLSVRNLDKSIGAVSYTQLCNKRGGIEADVSITRLSHNRFYYVTGTGNGVRDVEWIRANAPANAQFAIEDVTSAWSVLLVTGPKARGIIADAIEEGEGGIRSGSELSTLTIGAAHVRALPISFAGEVGWELHVPSEFACDVYERLLEAGGPRGLRNVGYRALDSLRIEKGYRYWGSDITPDYNPYEAGLGFCVDLDRDPFLSQVALRDAKLRGPSRRLCTFVSDKLRNAFGGEALYVDGEIAGATTSAAFAHSIGKVVVNAYVPSSLVKNGEFEIECFGERSQLMRATQRDLLKSV</sequence>
<dbReference type="InterPro" id="IPR006076">
    <property type="entry name" value="FAD-dep_OxRdtase"/>
</dbReference>
<dbReference type="Gene3D" id="3.30.70.1400">
    <property type="entry name" value="Aminomethyltransferase beta-barrel domains"/>
    <property type="match status" value="1"/>
</dbReference>
<evidence type="ECO:0000256" key="1">
    <source>
        <dbReference type="ARBA" id="ARBA00008609"/>
    </source>
</evidence>
<dbReference type="InterPro" id="IPR036188">
    <property type="entry name" value="FAD/NAD-bd_sf"/>
</dbReference>
<dbReference type="Proteomes" id="UP000317122">
    <property type="component" value="Unassembled WGS sequence"/>
</dbReference>
<dbReference type="Gene3D" id="3.50.50.60">
    <property type="entry name" value="FAD/NAD(P)-binding domain"/>
    <property type="match status" value="1"/>
</dbReference>
<dbReference type="Pfam" id="PF08669">
    <property type="entry name" value="GCV_T_C"/>
    <property type="match status" value="1"/>
</dbReference>
<evidence type="ECO:0000259" key="3">
    <source>
        <dbReference type="Pfam" id="PF01266"/>
    </source>
</evidence>
<dbReference type="InterPro" id="IPR028896">
    <property type="entry name" value="GcvT/YgfZ/DmdA"/>
</dbReference>
<dbReference type="SUPFAM" id="SSF51905">
    <property type="entry name" value="FAD/NAD(P)-binding domain"/>
    <property type="match status" value="1"/>
</dbReference>
<evidence type="ECO:0000313" key="7">
    <source>
        <dbReference type="EMBL" id="TWI33169.1"/>
    </source>
</evidence>
<dbReference type="EMBL" id="VLKT01000026">
    <property type="protein sequence ID" value="TWI33169.1"/>
    <property type="molecule type" value="Genomic_DNA"/>
</dbReference>
<accession>A0A562NLT0</accession>
<dbReference type="Gene3D" id="3.30.9.10">
    <property type="entry name" value="D-Amino Acid Oxidase, subunit A, domain 2"/>
    <property type="match status" value="1"/>
</dbReference>
<dbReference type="AlphaFoldDB" id="A0A562NLT0"/>
<dbReference type="SUPFAM" id="SSF54373">
    <property type="entry name" value="FAD-linked reductases, C-terminal domain"/>
    <property type="match status" value="1"/>
</dbReference>
<proteinExistence type="inferred from homology"/>
<dbReference type="SUPFAM" id="SSF103025">
    <property type="entry name" value="Folate-binding domain"/>
    <property type="match status" value="1"/>
</dbReference>
<evidence type="ECO:0000259" key="5">
    <source>
        <dbReference type="Pfam" id="PF08669"/>
    </source>
</evidence>
<comment type="similarity">
    <text evidence="1">Belongs to the GcvT family.</text>
</comment>
<evidence type="ECO:0000259" key="4">
    <source>
        <dbReference type="Pfam" id="PF01571"/>
    </source>
</evidence>
<dbReference type="InterPro" id="IPR013977">
    <property type="entry name" value="GcvT_C"/>
</dbReference>
<feature type="domain" description="Aminomethyltransferase C-terminal" evidence="5">
    <location>
        <begin position="719"/>
        <end position="785"/>
    </location>
</feature>
<dbReference type="Pfam" id="PF16350">
    <property type="entry name" value="FAO_M"/>
    <property type="match status" value="1"/>
</dbReference>
<organism evidence="7 8">
    <name type="scientific">Mesorhizobium tianshanense</name>
    <dbReference type="NCBI Taxonomy" id="39844"/>
    <lineage>
        <taxon>Bacteria</taxon>
        <taxon>Pseudomonadati</taxon>
        <taxon>Pseudomonadota</taxon>
        <taxon>Alphaproteobacteria</taxon>
        <taxon>Hyphomicrobiales</taxon>
        <taxon>Phyllobacteriaceae</taxon>
        <taxon>Mesorhizobium</taxon>
    </lineage>
</organism>
<dbReference type="Gene3D" id="3.30.1360.120">
    <property type="entry name" value="Probable tRNA modification gtpase trme, domain 1"/>
    <property type="match status" value="1"/>
</dbReference>
<dbReference type="OrthoDB" id="9804379at2"/>
<dbReference type="Pfam" id="PF01571">
    <property type="entry name" value="GCV_T"/>
    <property type="match status" value="1"/>
</dbReference>
<feature type="domain" description="FAD dependent oxidoreductase" evidence="3">
    <location>
        <begin position="10"/>
        <end position="364"/>
    </location>
</feature>
<dbReference type="SUPFAM" id="SSF101790">
    <property type="entry name" value="Aminomethyltransferase beta-barrel domain"/>
    <property type="match status" value="1"/>
</dbReference>
<evidence type="ECO:0000256" key="2">
    <source>
        <dbReference type="ARBA" id="ARBA00023002"/>
    </source>
</evidence>
<dbReference type="InterPro" id="IPR029043">
    <property type="entry name" value="GcvT/YgfZ_C"/>
</dbReference>
<comment type="caution">
    <text evidence="7">The sequence shown here is derived from an EMBL/GenBank/DDBJ whole genome shotgun (WGS) entry which is preliminary data.</text>
</comment>
<dbReference type="Gene3D" id="2.40.30.110">
    <property type="entry name" value="Aminomethyltransferase beta-barrel domains"/>
    <property type="match status" value="1"/>
</dbReference>
<keyword evidence="8" id="KW-1185">Reference proteome</keyword>
<dbReference type="PANTHER" id="PTHR43757:SF2">
    <property type="entry name" value="AMINOMETHYLTRANSFERASE, MITOCHONDRIAL"/>
    <property type="match status" value="1"/>
</dbReference>
<protein>
    <submittedName>
        <fullName evidence="7">4-methylaminobutanoate oxidase (Formaldehyde-forming)</fullName>
    </submittedName>
</protein>